<evidence type="ECO:0000313" key="5">
    <source>
        <dbReference type="Proteomes" id="UP001142489"/>
    </source>
</evidence>
<organism evidence="4 5">
    <name type="scientific">Phrynocephalus forsythii</name>
    <dbReference type="NCBI Taxonomy" id="171643"/>
    <lineage>
        <taxon>Eukaryota</taxon>
        <taxon>Metazoa</taxon>
        <taxon>Chordata</taxon>
        <taxon>Craniata</taxon>
        <taxon>Vertebrata</taxon>
        <taxon>Euteleostomi</taxon>
        <taxon>Lepidosauria</taxon>
        <taxon>Squamata</taxon>
        <taxon>Bifurcata</taxon>
        <taxon>Unidentata</taxon>
        <taxon>Episquamata</taxon>
        <taxon>Toxicofera</taxon>
        <taxon>Iguania</taxon>
        <taxon>Acrodonta</taxon>
        <taxon>Agamidae</taxon>
        <taxon>Agaminae</taxon>
        <taxon>Phrynocephalus</taxon>
    </lineage>
</organism>
<dbReference type="Pfam" id="PF04218">
    <property type="entry name" value="CENP-B_N"/>
    <property type="match status" value="1"/>
</dbReference>
<dbReference type="InterPro" id="IPR009057">
    <property type="entry name" value="Homeodomain-like_sf"/>
</dbReference>
<reference evidence="4" key="1">
    <citation type="journal article" date="2023" name="DNA Res.">
        <title>Chromosome-level genome assembly of Phrynocephalus forsythii using third-generation DNA sequencing and Hi-C analysis.</title>
        <authorList>
            <person name="Qi Y."/>
            <person name="Zhao W."/>
            <person name="Zhao Y."/>
            <person name="Niu C."/>
            <person name="Cao S."/>
            <person name="Zhang Y."/>
        </authorList>
    </citation>
    <scope>NUCLEOTIDE SEQUENCE</scope>
    <source>
        <tissue evidence="4">Muscle</tissue>
    </source>
</reference>
<keyword evidence="5" id="KW-1185">Reference proteome</keyword>
<feature type="domain" description="HTH CENPB-type" evidence="3">
    <location>
        <begin position="55"/>
        <end position="135"/>
    </location>
</feature>
<dbReference type="InterPro" id="IPR006600">
    <property type="entry name" value="HTH_CenpB_DNA-bd_dom"/>
</dbReference>
<evidence type="ECO:0000313" key="4">
    <source>
        <dbReference type="EMBL" id="KAJ7319616.1"/>
    </source>
</evidence>
<dbReference type="Gene3D" id="1.10.10.60">
    <property type="entry name" value="Homeodomain-like"/>
    <property type="match status" value="2"/>
</dbReference>
<dbReference type="PANTHER" id="PTHR19303">
    <property type="entry name" value="TRANSPOSON"/>
    <property type="match status" value="1"/>
</dbReference>
<dbReference type="EMBL" id="JAPFRF010000010">
    <property type="protein sequence ID" value="KAJ7319616.1"/>
    <property type="molecule type" value="Genomic_DNA"/>
</dbReference>
<sequence>MIPLEDKQEIIRKHEGGMRVIELAREYGKSPSTIATILKNKDKITERGVAKQATRIMKQCPPVLEQVEKLLFIWVEEKQCAGDTVSKATICTKAKALHMDLLNQQPETSRAAEEFKASRGWFEKIKMRSEIYSMVRHGEAASSDLPATEDFTAEFLKIITAEGYLPEQVLNCDETGFFWKRMPKRT</sequence>
<dbReference type="Pfam" id="PF03221">
    <property type="entry name" value="HTH_Tnp_Tc5"/>
    <property type="match status" value="1"/>
</dbReference>
<dbReference type="Proteomes" id="UP001142489">
    <property type="component" value="Unassembled WGS sequence"/>
</dbReference>
<evidence type="ECO:0000256" key="1">
    <source>
        <dbReference type="ARBA" id="ARBA00023125"/>
    </source>
</evidence>
<dbReference type="InterPro" id="IPR007889">
    <property type="entry name" value="HTH_Psq"/>
</dbReference>
<accession>A0A9Q0XLA8</accession>
<dbReference type="SUPFAM" id="SSF46689">
    <property type="entry name" value="Homeodomain-like"/>
    <property type="match status" value="2"/>
</dbReference>
<comment type="caution">
    <text evidence="4">The sequence shown here is derived from an EMBL/GenBank/DDBJ whole genome shotgun (WGS) entry which is preliminary data.</text>
</comment>
<protein>
    <recommendedName>
        <fullName evidence="3">HTH CENPB-type domain-containing protein</fullName>
    </recommendedName>
</protein>
<dbReference type="PANTHER" id="PTHR19303:SF27">
    <property type="entry name" value="HTH CENPB-TYPE DOMAIN-CONTAINING PROTEIN"/>
    <property type="match status" value="1"/>
</dbReference>
<keyword evidence="1" id="KW-0238">DNA-binding</keyword>
<evidence type="ECO:0000259" key="3">
    <source>
        <dbReference type="PROSITE" id="PS51253"/>
    </source>
</evidence>
<gene>
    <name evidence="4" type="ORF">JRQ81_019127</name>
</gene>
<dbReference type="AlphaFoldDB" id="A0A9Q0XLA8"/>
<keyword evidence="2" id="KW-0539">Nucleus</keyword>
<dbReference type="GO" id="GO:0005634">
    <property type="term" value="C:nucleus"/>
    <property type="evidence" value="ECO:0007669"/>
    <property type="project" value="TreeGrafter"/>
</dbReference>
<proteinExistence type="predicted"/>
<dbReference type="OrthoDB" id="125347at2759"/>
<name>A0A9Q0XLA8_9SAUR</name>
<evidence type="ECO:0000256" key="2">
    <source>
        <dbReference type="ARBA" id="ARBA00023242"/>
    </source>
</evidence>
<dbReference type="InterPro" id="IPR050863">
    <property type="entry name" value="CenT-Element_Derived"/>
</dbReference>
<dbReference type="GO" id="GO:0003677">
    <property type="term" value="F:DNA binding"/>
    <property type="evidence" value="ECO:0007669"/>
    <property type="project" value="UniProtKB-KW"/>
</dbReference>
<dbReference type="PROSITE" id="PS51253">
    <property type="entry name" value="HTH_CENPB"/>
    <property type="match status" value="1"/>
</dbReference>